<dbReference type="Proteomes" id="UP001055658">
    <property type="component" value="Chromosome"/>
</dbReference>
<organism evidence="1 2">
    <name type="scientific">Microbulbifer variabilis</name>
    <dbReference type="NCBI Taxonomy" id="266805"/>
    <lineage>
        <taxon>Bacteria</taxon>
        <taxon>Pseudomonadati</taxon>
        <taxon>Pseudomonadota</taxon>
        <taxon>Gammaproteobacteria</taxon>
        <taxon>Cellvibrionales</taxon>
        <taxon>Microbulbiferaceae</taxon>
        <taxon>Microbulbifer</taxon>
    </lineage>
</organism>
<evidence type="ECO:0000313" key="2">
    <source>
        <dbReference type="Proteomes" id="UP001055658"/>
    </source>
</evidence>
<dbReference type="EMBL" id="CP092418">
    <property type="protein sequence ID" value="USD19582.1"/>
    <property type="molecule type" value="Genomic_DNA"/>
</dbReference>
<dbReference type="RefSeq" id="WP_252081681.1">
    <property type="nucleotide sequence ID" value="NZ_CP092418.1"/>
</dbReference>
<sequence length="211" mass="23437">MLNLKTLPSQNGNSCAAHCTEIAVSGFDIRAPRPQSFVEDTLWPAIKWQNADLPPMPNGGDHPLVADNNSSPMRVRAYVNNQCPGRNSRILYDAQQKNVCLQLAQATNTADYNALFTNLIQPNSDGVMPRNLLTDTYYNCAFMMFQGPSPVSTAEIGFHNILVAKDGTTVKYYNPNEAQPVWRNDVGWRTLRYQNGGAHSYVWSGIAIEIT</sequence>
<evidence type="ECO:0000313" key="1">
    <source>
        <dbReference type="EMBL" id="USD19582.1"/>
    </source>
</evidence>
<reference evidence="1" key="1">
    <citation type="submission" date="2022-02" db="EMBL/GenBank/DDBJ databases">
        <title>Coral-associated bacteria.</title>
        <authorList>
            <person name="Tang K."/>
            <person name="Wang X."/>
        </authorList>
    </citation>
    <scope>NUCLEOTIDE SEQUENCE</scope>
    <source>
        <strain evidence="1">SCSIO 43006</strain>
    </source>
</reference>
<accession>A0ABY4V5N0</accession>
<gene>
    <name evidence="1" type="ORF">MJO52_10855</name>
</gene>
<protein>
    <submittedName>
        <fullName evidence="1">Uncharacterized protein</fullName>
    </submittedName>
</protein>
<keyword evidence="2" id="KW-1185">Reference proteome</keyword>
<proteinExistence type="predicted"/>
<name>A0ABY4V5N0_9GAMM</name>